<keyword evidence="2" id="KW-1185">Reference proteome</keyword>
<accession>A0ABU0QAR5</accession>
<comment type="caution">
    <text evidence="1">The sequence shown here is derived from an EMBL/GenBank/DDBJ whole genome shotgun (WGS) entry which is preliminary data.</text>
</comment>
<reference evidence="1 2" key="1">
    <citation type="submission" date="2023-07" db="EMBL/GenBank/DDBJ databases">
        <title>Comparative genomics of wheat-associated soil bacteria to identify genetic determinants of phenazine resistance.</title>
        <authorList>
            <person name="Mouncey N."/>
        </authorList>
    </citation>
    <scope>NUCLEOTIDE SEQUENCE [LARGE SCALE GENOMIC DNA]</scope>
    <source>
        <strain evidence="1 2">W4I19-2</strain>
    </source>
</reference>
<sequence length="33" mass="3595">MAAPAWSGFPHTTVGRATLDRNPHEAGRLTWSC</sequence>
<evidence type="ECO:0000313" key="1">
    <source>
        <dbReference type="EMBL" id="MDQ0687704.1"/>
    </source>
</evidence>
<dbReference type="EMBL" id="JAUSYA010000001">
    <property type="protein sequence ID" value="MDQ0687704.1"/>
    <property type="molecule type" value="Genomic_DNA"/>
</dbReference>
<protein>
    <submittedName>
        <fullName evidence="1">Uncharacterized protein</fullName>
    </submittedName>
</protein>
<proteinExistence type="predicted"/>
<dbReference type="Proteomes" id="UP001243364">
    <property type="component" value="Unassembled WGS sequence"/>
</dbReference>
<name>A0ABU0QAR5_STRAH</name>
<organism evidence="1 2">
    <name type="scientific">Streptomyces achromogenes</name>
    <dbReference type="NCBI Taxonomy" id="67255"/>
    <lineage>
        <taxon>Bacteria</taxon>
        <taxon>Bacillati</taxon>
        <taxon>Actinomycetota</taxon>
        <taxon>Actinomycetes</taxon>
        <taxon>Kitasatosporales</taxon>
        <taxon>Streptomycetaceae</taxon>
        <taxon>Streptomyces</taxon>
    </lineage>
</organism>
<evidence type="ECO:0000313" key="2">
    <source>
        <dbReference type="Proteomes" id="UP001243364"/>
    </source>
</evidence>
<gene>
    <name evidence="1" type="ORF">QFZ56_006667</name>
</gene>